<comment type="subcellular location">
    <subcellularLocation>
        <location evidence="1">Cell membrane</location>
        <topology evidence="1">Multi-pass membrane protein</topology>
    </subcellularLocation>
    <subcellularLocation>
        <location evidence="8">Membrane</location>
        <topology evidence="8">Multi-pass membrane protein</topology>
    </subcellularLocation>
</comment>
<feature type="transmembrane region" description="Helical" evidence="8">
    <location>
        <begin position="823"/>
        <end position="847"/>
    </location>
</feature>
<dbReference type="Proteomes" id="UP000014500">
    <property type="component" value="Unassembled WGS sequence"/>
</dbReference>
<accession>T1J757</accession>
<dbReference type="InterPro" id="IPR049452">
    <property type="entry name" value="Anoctamin_TM"/>
</dbReference>
<organism evidence="11 12">
    <name type="scientific">Strigamia maritima</name>
    <name type="common">European centipede</name>
    <name type="synonym">Geophilus maritimus</name>
    <dbReference type="NCBI Taxonomy" id="126957"/>
    <lineage>
        <taxon>Eukaryota</taxon>
        <taxon>Metazoa</taxon>
        <taxon>Ecdysozoa</taxon>
        <taxon>Arthropoda</taxon>
        <taxon>Myriapoda</taxon>
        <taxon>Chilopoda</taxon>
        <taxon>Pleurostigmophora</taxon>
        <taxon>Geophilomorpha</taxon>
        <taxon>Linotaeniidae</taxon>
        <taxon>Strigamia</taxon>
    </lineage>
</organism>
<feature type="transmembrane region" description="Helical" evidence="8">
    <location>
        <begin position="475"/>
        <end position="493"/>
    </location>
</feature>
<reference evidence="12" key="1">
    <citation type="submission" date="2011-05" db="EMBL/GenBank/DDBJ databases">
        <authorList>
            <person name="Richards S.R."/>
            <person name="Qu J."/>
            <person name="Jiang H."/>
            <person name="Jhangiani S.N."/>
            <person name="Agravi P."/>
            <person name="Goodspeed R."/>
            <person name="Gross S."/>
            <person name="Mandapat C."/>
            <person name="Jackson L."/>
            <person name="Mathew T."/>
            <person name="Pu L."/>
            <person name="Thornton R."/>
            <person name="Saada N."/>
            <person name="Wilczek-Boney K.B."/>
            <person name="Lee S."/>
            <person name="Kovar C."/>
            <person name="Wu Y."/>
            <person name="Scherer S.E."/>
            <person name="Worley K.C."/>
            <person name="Muzny D.M."/>
            <person name="Gibbs R."/>
        </authorList>
    </citation>
    <scope>NUCLEOTIDE SEQUENCE</scope>
    <source>
        <strain evidence="12">Brora</strain>
    </source>
</reference>
<evidence type="ECO:0000259" key="10">
    <source>
        <dbReference type="Pfam" id="PF16178"/>
    </source>
</evidence>
<dbReference type="AlphaFoldDB" id="T1J757"/>
<feature type="transmembrane region" description="Helical" evidence="8">
    <location>
        <begin position="394"/>
        <end position="421"/>
    </location>
</feature>
<sequence>MLLNRHGNKGRQGRRQLEREHFTWNGECNNLLGVWLTEDFQNMTYSNEKFRNISTTYVKLKKKRRSRNNLATPILNAIEDMNLPNSVNQDDEDGSYIDARKYCVSGYGSVPMSTVIGKPVVNTGNKPLYTPSSLETIYFRDGKRKIDYVLAYEEGSMSSIADENKLEKRDVFLENLIEQGLELEKEDKALSQDGKTFFIKIYAPWSVLTQYAEIMSLKMPIKAVDEVIEKPNQDCSCSTSPFDYDKNLIPDDPPYFTSAFNRQRESQFVISNKETFFTSAQRSRMVWQILTRTHYSLDDMSKIGVMRLLNNGTFKAAFPLHEPQKAEIPHLSTSSLNADPLVMESKYQMRMRAMFEGAYTRTLLYQEWARWGCWYKKQPLQLIRKYFGVKIGIYFAWLGFYTSMLIPPAIVGVLCFLYGVFTLSSSIPVNDICNDKGPGNFTICPLCDKSCRFKRLHESCFFAQVSYIFDNPATVFFRFLWLFGVTTTFLEFWKRRQARIVWEWDLGNYDEEEETTRPEFELQVKTKRINPATKNLEPFMPFWNKALRVAAASSAVLLMVAVVLATVFGVVVYRIATATALHSSTAEFIRENAKITVSVTSALINLTIILILDRVYQKIAIILTNLERPRTQTEYENSFTFKMFLFQSVNFYSSLIYIAFFKGSLFLLSFVSLSHTLSHGIKQTSSPVDINLLLLQCDPAGCLFELCVQLSIIMVGKQVLNNLKEILFPLVVNWWAARKSKANTKQLYTRWEKDYDLRPTDNLTLFYEYLEMVIQYGFITIFVASFPLAPLFALLNNVAEIRIDAFKFVTQVRRPMAARANSIGAWAQILQMISTIAVLVNAFVIAYTSSFIPEMVYRYNSGNFSLNGYINDVLAVYNTSDFSAEVRPMDMTLDGHYVELCRYRDYRIAPPHPHKYERSIEYWHVFAARLAFVVTFEHLVFVLTSLLAYVIPDAPFDVRTNLRREKILGKEALYDAELQKLRNENVNQLKRQSRSVPNLLEKSSWEPIKE</sequence>
<keyword evidence="12" id="KW-1185">Reference proteome</keyword>
<keyword evidence="4 8" id="KW-0812">Transmembrane</keyword>
<feature type="transmembrane region" description="Helical" evidence="8">
    <location>
        <begin position="549"/>
        <end position="575"/>
    </location>
</feature>
<feature type="transmembrane region" description="Helical" evidence="8">
    <location>
        <begin position="773"/>
        <end position="795"/>
    </location>
</feature>
<name>T1J757_STRMM</name>
<evidence type="ECO:0000256" key="8">
    <source>
        <dbReference type="RuleBase" id="RU280814"/>
    </source>
</evidence>
<evidence type="ECO:0000256" key="7">
    <source>
        <dbReference type="ARBA" id="ARBA00023180"/>
    </source>
</evidence>
<dbReference type="GO" id="GO:0005254">
    <property type="term" value="F:chloride channel activity"/>
    <property type="evidence" value="ECO:0007669"/>
    <property type="project" value="TreeGrafter"/>
</dbReference>
<dbReference type="PANTHER" id="PTHR12308">
    <property type="entry name" value="ANOCTAMIN"/>
    <property type="match status" value="1"/>
</dbReference>
<feature type="transmembrane region" description="Helical" evidence="8">
    <location>
        <begin position="595"/>
        <end position="612"/>
    </location>
</feature>
<evidence type="ECO:0000313" key="11">
    <source>
        <dbReference type="EnsemblMetazoa" id="SMAR009491-PA"/>
    </source>
</evidence>
<feature type="transmembrane region" description="Helical" evidence="8">
    <location>
        <begin position="651"/>
        <end position="673"/>
    </location>
</feature>
<keyword evidence="7" id="KW-0325">Glycoprotein</keyword>
<proteinExistence type="inferred from homology"/>
<dbReference type="InterPro" id="IPR007632">
    <property type="entry name" value="Anoctamin"/>
</dbReference>
<dbReference type="GO" id="GO:0005886">
    <property type="term" value="C:plasma membrane"/>
    <property type="evidence" value="ECO:0007669"/>
    <property type="project" value="UniProtKB-SubCell"/>
</dbReference>
<dbReference type="PANTHER" id="PTHR12308:SF84">
    <property type="entry name" value="ANOCTAMIN"/>
    <property type="match status" value="1"/>
</dbReference>
<dbReference type="EMBL" id="JH431912">
    <property type="status" value="NOT_ANNOTATED_CDS"/>
    <property type="molecule type" value="Genomic_DNA"/>
</dbReference>
<feature type="domain" description="Anoctamin dimerisation" evidence="10">
    <location>
        <begin position="138"/>
        <end position="380"/>
    </location>
</feature>
<feature type="transmembrane region" description="Helical" evidence="8">
    <location>
        <begin position="926"/>
        <end position="951"/>
    </location>
</feature>
<evidence type="ECO:0000313" key="12">
    <source>
        <dbReference type="Proteomes" id="UP000014500"/>
    </source>
</evidence>
<comment type="similarity">
    <text evidence="2 8">Belongs to the anoctamin family.</text>
</comment>
<keyword evidence="5 8" id="KW-1133">Transmembrane helix</keyword>
<keyword evidence="6 8" id="KW-0472">Membrane</keyword>
<evidence type="ECO:0000256" key="4">
    <source>
        <dbReference type="ARBA" id="ARBA00022692"/>
    </source>
</evidence>
<dbReference type="Pfam" id="PF16178">
    <property type="entry name" value="Anoct_dimer"/>
    <property type="match status" value="1"/>
</dbReference>
<feature type="domain" description="Anoctamin transmembrane" evidence="9">
    <location>
        <begin position="383"/>
        <end position="965"/>
    </location>
</feature>
<reference evidence="11" key="2">
    <citation type="submission" date="2015-02" db="UniProtKB">
        <authorList>
            <consortium name="EnsemblMetazoa"/>
        </authorList>
    </citation>
    <scope>IDENTIFICATION</scope>
</reference>
<dbReference type="PhylomeDB" id="T1J757"/>
<protein>
    <recommendedName>
        <fullName evidence="8">Anoctamin</fullName>
    </recommendedName>
</protein>
<evidence type="ECO:0000256" key="2">
    <source>
        <dbReference type="ARBA" id="ARBA00009671"/>
    </source>
</evidence>
<dbReference type="HOGENOM" id="CLU_006685_1_3_1"/>
<keyword evidence="3" id="KW-1003">Cell membrane</keyword>
<dbReference type="EnsemblMetazoa" id="SMAR009491-RA">
    <property type="protein sequence ID" value="SMAR009491-PA"/>
    <property type="gene ID" value="SMAR009491"/>
</dbReference>
<dbReference type="Pfam" id="PF04547">
    <property type="entry name" value="Anoctamin"/>
    <property type="match status" value="1"/>
</dbReference>
<dbReference type="InterPro" id="IPR032394">
    <property type="entry name" value="Anoct_dimer"/>
</dbReference>
<evidence type="ECO:0000256" key="1">
    <source>
        <dbReference type="ARBA" id="ARBA00004651"/>
    </source>
</evidence>
<evidence type="ECO:0000256" key="6">
    <source>
        <dbReference type="ARBA" id="ARBA00023136"/>
    </source>
</evidence>
<evidence type="ECO:0000256" key="5">
    <source>
        <dbReference type="ARBA" id="ARBA00022989"/>
    </source>
</evidence>
<dbReference type="GO" id="GO:0046983">
    <property type="term" value="F:protein dimerization activity"/>
    <property type="evidence" value="ECO:0007669"/>
    <property type="project" value="InterPro"/>
</dbReference>
<evidence type="ECO:0000259" key="9">
    <source>
        <dbReference type="Pfam" id="PF04547"/>
    </source>
</evidence>
<dbReference type="OMA" id="KIHTWDT"/>
<dbReference type="eggNOG" id="KOG2514">
    <property type="taxonomic scope" value="Eukaryota"/>
</dbReference>
<evidence type="ECO:0000256" key="3">
    <source>
        <dbReference type="ARBA" id="ARBA00022475"/>
    </source>
</evidence>